<keyword evidence="5" id="KW-1185">Reference proteome</keyword>
<comment type="similarity">
    <text evidence="1">Belongs to the fantastic four family.</text>
</comment>
<feature type="compositionally biased region" description="Basic and acidic residues" evidence="2">
    <location>
        <begin position="115"/>
        <end position="125"/>
    </location>
</feature>
<dbReference type="PANTHER" id="PTHR33155">
    <property type="entry name" value="FANTASTIC FOUR-LIKE PROTEIN (DUF3049)"/>
    <property type="match status" value="1"/>
</dbReference>
<dbReference type="Proteomes" id="UP001279734">
    <property type="component" value="Unassembled WGS sequence"/>
</dbReference>
<evidence type="ECO:0000259" key="3">
    <source>
        <dbReference type="Pfam" id="PF11250"/>
    </source>
</evidence>
<reference evidence="4" key="1">
    <citation type="submission" date="2023-05" db="EMBL/GenBank/DDBJ databases">
        <title>Nepenthes gracilis genome sequencing.</title>
        <authorList>
            <person name="Fukushima K."/>
        </authorList>
    </citation>
    <scope>NUCLEOTIDE SEQUENCE</scope>
    <source>
        <strain evidence="4">SING2019-196</strain>
    </source>
</reference>
<dbReference type="EMBL" id="BSYO01000010">
    <property type="protein sequence ID" value="GMH11140.1"/>
    <property type="molecule type" value="Genomic_DNA"/>
</dbReference>
<sequence>MSGCLSENLRCFLKMDHEFPSRKASQEILSTLRCGDDAATRSRAPPCLRKALSEDMSSEERMPENGFFSCLKNIAAPGEEEGSCNSISSKENEEREEECRENRAFQNIWSSIQEERRTKDLERPGQCDTGISVLSQKANDDPKSGDIDGPLPPRYVHPLLRRSSSSLSEDSLKICTESLGSETGSEGFSQYPPAEQGESVERERDYPRSLDGEKFRIVKYDCGSSCKRSPPRSFPPPLPSFAYRDGSYLHLRSHRQNGRLVLEATIVGSQNCFRAQRQDGRLVLILANSRTNEEERTKEDENEMINDALGDESEEIDDAGKEEETNKEEEVEEELENRDAAKELSIIMKPAPKLSAGMMEALKLFTLTKSTTWHHKFNSVIATLEEAEDEESAASPPPRVARLLPAATAIAASVKLNSYEHYWGHRPAALSVLKFLPQQTAALKANHNAASANNKSILAHNYNHDRNSREQEEVVVVVKGRKTDYVVPLSFGCKEQRRRRPLLRWELCGIATT</sequence>
<feature type="compositionally biased region" description="Acidic residues" evidence="2">
    <location>
        <begin position="300"/>
        <end position="317"/>
    </location>
</feature>
<feature type="compositionally biased region" description="Polar residues" evidence="2">
    <location>
        <begin position="179"/>
        <end position="188"/>
    </location>
</feature>
<dbReference type="AlphaFoldDB" id="A0AAD3SHW8"/>
<gene>
    <name evidence="4" type="ORF">Nepgr_012981</name>
</gene>
<dbReference type="InterPro" id="IPR046431">
    <property type="entry name" value="FAF_dom"/>
</dbReference>
<evidence type="ECO:0000313" key="4">
    <source>
        <dbReference type="EMBL" id="GMH11140.1"/>
    </source>
</evidence>
<feature type="region of interest" description="Disordered" evidence="2">
    <location>
        <begin position="291"/>
        <end position="338"/>
    </location>
</feature>
<feature type="region of interest" description="Disordered" evidence="2">
    <location>
        <begin position="179"/>
        <end position="208"/>
    </location>
</feature>
<accession>A0AAD3SHW8</accession>
<feature type="region of interest" description="Disordered" evidence="2">
    <location>
        <begin position="115"/>
        <end position="152"/>
    </location>
</feature>
<protein>
    <recommendedName>
        <fullName evidence="3">FAF domain-containing protein</fullName>
    </recommendedName>
</protein>
<organism evidence="4 5">
    <name type="scientific">Nepenthes gracilis</name>
    <name type="common">Slender pitcher plant</name>
    <dbReference type="NCBI Taxonomy" id="150966"/>
    <lineage>
        <taxon>Eukaryota</taxon>
        <taxon>Viridiplantae</taxon>
        <taxon>Streptophyta</taxon>
        <taxon>Embryophyta</taxon>
        <taxon>Tracheophyta</taxon>
        <taxon>Spermatophyta</taxon>
        <taxon>Magnoliopsida</taxon>
        <taxon>eudicotyledons</taxon>
        <taxon>Gunneridae</taxon>
        <taxon>Pentapetalae</taxon>
        <taxon>Caryophyllales</taxon>
        <taxon>Nepenthaceae</taxon>
        <taxon>Nepenthes</taxon>
    </lineage>
</organism>
<dbReference type="PANTHER" id="PTHR33155:SF3">
    <property type="entry name" value="PROTEIN FAF-LIKE, CHLOROPLASTIC"/>
    <property type="match status" value="1"/>
</dbReference>
<dbReference type="InterPro" id="IPR021410">
    <property type="entry name" value="FAF"/>
</dbReference>
<proteinExistence type="inferred from homology"/>
<comment type="caution">
    <text evidence="4">The sequence shown here is derived from an EMBL/GenBank/DDBJ whole genome shotgun (WGS) entry which is preliminary data.</text>
</comment>
<feature type="compositionally biased region" description="Acidic residues" evidence="2">
    <location>
        <begin position="325"/>
        <end position="336"/>
    </location>
</feature>
<name>A0AAD3SHW8_NEPGR</name>
<feature type="domain" description="FAF" evidence="3">
    <location>
        <begin position="233"/>
        <end position="285"/>
    </location>
</feature>
<dbReference type="Pfam" id="PF11250">
    <property type="entry name" value="FAF"/>
    <property type="match status" value="1"/>
</dbReference>
<evidence type="ECO:0000313" key="5">
    <source>
        <dbReference type="Proteomes" id="UP001279734"/>
    </source>
</evidence>
<evidence type="ECO:0000256" key="2">
    <source>
        <dbReference type="SAM" id="MobiDB-lite"/>
    </source>
</evidence>
<feature type="compositionally biased region" description="Basic and acidic residues" evidence="2">
    <location>
        <begin position="199"/>
        <end position="208"/>
    </location>
</feature>
<evidence type="ECO:0000256" key="1">
    <source>
        <dbReference type="ARBA" id="ARBA00008690"/>
    </source>
</evidence>